<name>A0ABT0PRU9_9FLAO</name>
<dbReference type="SUPFAM" id="SSF52402">
    <property type="entry name" value="Adenine nucleotide alpha hydrolases-like"/>
    <property type="match status" value="1"/>
</dbReference>
<sequence>MENGKYKILVLSDLRKTTETILKNTANLANMIGGDIAMLHVKQPLGVVKQDNQLSAVRSINDTYTSTKKHIQQLVRPIQEAYGVKIDTSFKVGNIKELINKKIEAYHPDIIVLGQRKSSRFNFLGDGIVKHIMSKFEGLVMIASHEHSMNANKDLSLAVINGNPDSMKIELMDKLMKWTTKPLKSFKIATGENTASTDGQLKKGMVEYTFQPQDNVINNMSAYLSRTNVDLLFVDFADAAKANINVKNVIGKFNVPFLLAGNRKAQSTTTL</sequence>
<dbReference type="InterPro" id="IPR006016">
    <property type="entry name" value="UspA"/>
</dbReference>
<dbReference type="EMBL" id="JAMFMA010000002">
    <property type="protein sequence ID" value="MCL6274113.1"/>
    <property type="molecule type" value="Genomic_DNA"/>
</dbReference>
<keyword evidence="3" id="KW-1185">Reference proteome</keyword>
<reference evidence="2 3" key="1">
    <citation type="submission" date="2022-05" db="EMBL/GenBank/DDBJ databases">
        <authorList>
            <person name="Park J.-S."/>
        </authorList>
    </citation>
    <scope>NUCLEOTIDE SEQUENCE [LARGE SCALE GENOMIC DNA]</scope>
    <source>
        <strain evidence="2 3">2012CJ35-5</strain>
    </source>
</reference>
<dbReference type="InterPro" id="IPR014729">
    <property type="entry name" value="Rossmann-like_a/b/a_fold"/>
</dbReference>
<dbReference type="RefSeq" id="WP_249657302.1">
    <property type="nucleotide sequence ID" value="NZ_JAMFMA010000002.1"/>
</dbReference>
<evidence type="ECO:0000259" key="1">
    <source>
        <dbReference type="Pfam" id="PF00582"/>
    </source>
</evidence>
<gene>
    <name evidence="2" type="ORF">M3P19_08830</name>
</gene>
<dbReference type="Pfam" id="PF00582">
    <property type="entry name" value="Usp"/>
    <property type="match status" value="1"/>
</dbReference>
<evidence type="ECO:0000313" key="3">
    <source>
        <dbReference type="Proteomes" id="UP001203607"/>
    </source>
</evidence>
<comment type="caution">
    <text evidence="2">The sequence shown here is derived from an EMBL/GenBank/DDBJ whole genome shotgun (WGS) entry which is preliminary data.</text>
</comment>
<evidence type="ECO:0000313" key="2">
    <source>
        <dbReference type="EMBL" id="MCL6274113.1"/>
    </source>
</evidence>
<dbReference type="Proteomes" id="UP001203607">
    <property type="component" value="Unassembled WGS sequence"/>
</dbReference>
<feature type="domain" description="UspA" evidence="1">
    <location>
        <begin position="7"/>
        <end position="122"/>
    </location>
</feature>
<protein>
    <submittedName>
        <fullName evidence="2">Universal stress protein</fullName>
    </submittedName>
</protein>
<dbReference type="Gene3D" id="3.40.50.620">
    <property type="entry name" value="HUPs"/>
    <property type="match status" value="1"/>
</dbReference>
<accession>A0ABT0PRU9</accession>
<proteinExistence type="predicted"/>
<organism evidence="2 3">
    <name type="scientific">Flagellimonas spongiicola</name>
    <dbReference type="NCBI Taxonomy" id="2942208"/>
    <lineage>
        <taxon>Bacteria</taxon>
        <taxon>Pseudomonadati</taxon>
        <taxon>Bacteroidota</taxon>
        <taxon>Flavobacteriia</taxon>
        <taxon>Flavobacteriales</taxon>
        <taxon>Flavobacteriaceae</taxon>
        <taxon>Flagellimonas</taxon>
    </lineage>
</organism>
<dbReference type="CDD" id="cd00293">
    <property type="entry name" value="USP-like"/>
    <property type="match status" value="1"/>
</dbReference>